<dbReference type="InterPro" id="IPR022742">
    <property type="entry name" value="Hydrolase_4"/>
</dbReference>
<accession>A0A8F5BLW1</accession>
<feature type="domain" description="Serine aminopeptidase S33" evidence="1">
    <location>
        <begin position="170"/>
        <end position="221"/>
    </location>
</feature>
<dbReference type="Pfam" id="PF12146">
    <property type="entry name" value="Hydrolase_4"/>
    <property type="match status" value="2"/>
</dbReference>
<evidence type="ECO:0000313" key="3">
    <source>
        <dbReference type="Proteomes" id="UP000694018"/>
    </source>
</evidence>
<dbReference type="RefSeq" id="WP_218266853.1">
    <property type="nucleotide sequence ID" value="NZ_CP077717.1"/>
</dbReference>
<dbReference type="OrthoDB" id="25019at2157"/>
<dbReference type="InterPro" id="IPR051044">
    <property type="entry name" value="MAG_DAG_Lipase"/>
</dbReference>
<dbReference type="GeneID" id="65562085"/>
<sequence length="245" mass="28027">MVSCRQYDDVVDELNVTFNIPEKSDKFFILFHGFTGSRFQPPYNELANSLCEKGINVIRVEFRGHDKSKFPFENFRIDHAYEDAENIISFVEKEYNPKQIGLAGVSMGGHVAIYAAAKFSGINALILLAPAIDFTEVFRNPPKKVDNYYLVGRYGNLKLKEDGYKSVARANVMNLAEKISSPILIIHCKDDSVVPYTQSIRFLERIRVEKKKLVLLEKGDHFFEPNEVKSKVIEEANNFLSMINF</sequence>
<gene>
    <name evidence="2" type="ORF">J5U23_00476</name>
</gene>
<dbReference type="AlphaFoldDB" id="A0A8F5BLW1"/>
<feature type="domain" description="Serine aminopeptidase S33" evidence="1">
    <location>
        <begin position="24"/>
        <end position="137"/>
    </location>
</feature>
<evidence type="ECO:0000313" key="2">
    <source>
        <dbReference type="EMBL" id="QXJ27609.1"/>
    </source>
</evidence>
<evidence type="ECO:0000259" key="1">
    <source>
        <dbReference type="Pfam" id="PF12146"/>
    </source>
</evidence>
<dbReference type="KEGG" id="sshi:J5U23_00476"/>
<proteinExistence type="predicted"/>
<reference evidence="2" key="1">
    <citation type="journal article" date="2021" name="Environ. Microbiol.">
        <title>New insights into the diversity and evolution of the archaeal mobilome from three complete genomes of Saccharolobus shibatae.</title>
        <authorList>
            <person name="Medvedeva S."/>
            <person name="Brandt D."/>
            <person name="Cvirkaite-Krupovic V."/>
            <person name="Liu Y."/>
            <person name="Severinov K."/>
            <person name="Ishino S."/>
            <person name="Ishino Y."/>
            <person name="Prangishvili D."/>
            <person name="Kalinowski J."/>
            <person name="Krupovic M."/>
        </authorList>
    </citation>
    <scope>NUCLEOTIDE SEQUENCE</scope>
    <source>
        <strain evidence="2">B12</strain>
    </source>
</reference>
<name>A0A8F5BLW1_SACSH</name>
<dbReference type="Proteomes" id="UP000694018">
    <property type="component" value="Chromosome"/>
</dbReference>
<dbReference type="EMBL" id="CP077717">
    <property type="protein sequence ID" value="QXJ27609.1"/>
    <property type="molecule type" value="Genomic_DNA"/>
</dbReference>
<dbReference type="PANTHER" id="PTHR11614">
    <property type="entry name" value="PHOSPHOLIPASE-RELATED"/>
    <property type="match status" value="1"/>
</dbReference>
<organism evidence="2 3">
    <name type="scientific">Saccharolobus shibatae (strain ATCC 51178 / DSM 5389 / JCM 8931 / NBRC 15437 / B12)</name>
    <name type="common">Sulfolobus shibatae</name>
    <dbReference type="NCBI Taxonomy" id="523848"/>
    <lineage>
        <taxon>Archaea</taxon>
        <taxon>Thermoproteota</taxon>
        <taxon>Thermoprotei</taxon>
        <taxon>Sulfolobales</taxon>
        <taxon>Sulfolobaceae</taxon>
        <taxon>Saccharolobus</taxon>
    </lineage>
</organism>
<protein>
    <recommendedName>
        <fullName evidence="1">Serine aminopeptidase S33 domain-containing protein</fullName>
    </recommendedName>
</protein>